<gene>
    <name evidence="14" type="ORF">HYG86_17805</name>
</gene>
<dbReference type="Gene3D" id="3.40.50.300">
    <property type="entry name" value="P-loop containing nucleotide triphosphate hydrolases"/>
    <property type="match status" value="1"/>
</dbReference>
<feature type="transmembrane region" description="Helical" evidence="12">
    <location>
        <begin position="12"/>
        <end position="40"/>
    </location>
</feature>
<dbReference type="RefSeq" id="WP_213166887.1">
    <property type="nucleotide sequence ID" value="NZ_CP058559.1"/>
</dbReference>
<proteinExistence type="inferred from homology"/>
<dbReference type="SMART" id="SM00382">
    <property type="entry name" value="AAA"/>
    <property type="match status" value="1"/>
</dbReference>
<evidence type="ECO:0000256" key="9">
    <source>
        <dbReference type="ARBA" id="ARBA00023049"/>
    </source>
</evidence>
<evidence type="ECO:0000256" key="3">
    <source>
        <dbReference type="ARBA" id="ARBA00022670"/>
    </source>
</evidence>
<comment type="similarity">
    <text evidence="2">In the C-terminal section; belongs to the peptidase M41 family.</text>
</comment>
<dbReference type="GO" id="GO:0005886">
    <property type="term" value="C:plasma membrane"/>
    <property type="evidence" value="ECO:0007669"/>
    <property type="project" value="TreeGrafter"/>
</dbReference>
<dbReference type="Gene3D" id="1.10.8.60">
    <property type="match status" value="1"/>
</dbReference>
<keyword evidence="10" id="KW-0175">Coiled coil</keyword>
<reference evidence="14 15" key="1">
    <citation type="submission" date="2020-07" db="EMBL/GenBank/DDBJ databases">
        <title>Alkalicella. sp. LB2 genome.</title>
        <authorList>
            <person name="Postec A."/>
            <person name="Quemeneur M."/>
        </authorList>
    </citation>
    <scope>NUCLEOTIDE SEQUENCE [LARGE SCALE GENOMIC DNA]</scope>
    <source>
        <strain evidence="14 15">LB2</strain>
    </source>
</reference>
<keyword evidence="12" id="KW-0472">Membrane</keyword>
<dbReference type="InterPro" id="IPR003593">
    <property type="entry name" value="AAA+_ATPase"/>
</dbReference>
<evidence type="ECO:0000259" key="13">
    <source>
        <dbReference type="SMART" id="SM00382"/>
    </source>
</evidence>
<dbReference type="Pfam" id="PF01434">
    <property type="entry name" value="Peptidase_M41"/>
    <property type="match status" value="1"/>
</dbReference>
<feature type="domain" description="AAA+ ATPase" evidence="13">
    <location>
        <begin position="98"/>
        <end position="242"/>
    </location>
</feature>
<dbReference type="InterPro" id="IPR000642">
    <property type="entry name" value="Peptidase_M41"/>
</dbReference>
<dbReference type="FunFam" id="1.10.8.60:FF:000001">
    <property type="entry name" value="ATP-dependent zinc metalloprotease FtsH"/>
    <property type="match status" value="1"/>
</dbReference>
<keyword evidence="7" id="KW-0862">Zinc</keyword>
<organism evidence="14 15">
    <name type="scientific">Alkalicella caledoniensis</name>
    <dbReference type="NCBI Taxonomy" id="2731377"/>
    <lineage>
        <taxon>Bacteria</taxon>
        <taxon>Bacillati</taxon>
        <taxon>Bacillota</taxon>
        <taxon>Clostridia</taxon>
        <taxon>Eubacteriales</taxon>
        <taxon>Proteinivoracaceae</taxon>
        <taxon>Alkalicella</taxon>
    </lineage>
</organism>
<dbReference type="Proteomes" id="UP000516160">
    <property type="component" value="Chromosome"/>
</dbReference>
<dbReference type="InterPro" id="IPR003959">
    <property type="entry name" value="ATPase_AAA_core"/>
</dbReference>
<evidence type="ECO:0000313" key="15">
    <source>
        <dbReference type="Proteomes" id="UP000516160"/>
    </source>
</evidence>
<dbReference type="InterPro" id="IPR041569">
    <property type="entry name" value="AAA_lid_3"/>
</dbReference>
<protein>
    <submittedName>
        <fullName evidence="14">AAA family ATPase</fullName>
    </submittedName>
</protein>
<dbReference type="Gene3D" id="1.20.58.760">
    <property type="entry name" value="Peptidase M41"/>
    <property type="match status" value="1"/>
</dbReference>
<dbReference type="InterPro" id="IPR037219">
    <property type="entry name" value="Peptidase_M41-like"/>
</dbReference>
<name>A0A7G9WCT2_ALKCA</name>
<evidence type="ECO:0000256" key="5">
    <source>
        <dbReference type="ARBA" id="ARBA00022741"/>
    </source>
</evidence>
<evidence type="ECO:0000256" key="1">
    <source>
        <dbReference type="ARBA" id="ARBA00001947"/>
    </source>
</evidence>
<evidence type="ECO:0000256" key="4">
    <source>
        <dbReference type="ARBA" id="ARBA00022723"/>
    </source>
</evidence>
<dbReference type="GO" id="GO:0006508">
    <property type="term" value="P:proteolysis"/>
    <property type="evidence" value="ECO:0007669"/>
    <property type="project" value="UniProtKB-KW"/>
</dbReference>
<evidence type="ECO:0000256" key="10">
    <source>
        <dbReference type="ARBA" id="ARBA00023054"/>
    </source>
</evidence>
<dbReference type="GO" id="GO:0016887">
    <property type="term" value="F:ATP hydrolysis activity"/>
    <property type="evidence" value="ECO:0007669"/>
    <property type="project" value="InterPro"/>
</dbReference>
<dbReference type="AlphaFoldDB" id="A0A7G9WCT2"/>
<dbReference type="GO" id="GO:0004222">
    <property type="term" value="F:metalloendopeptidase activity"/>
    <property type="evidence" value="ECO:0007669"/>
    <property type="project" value="InterPro"/>
</dbReference>
<dbReference type="InterPro" id="IPR003960">
    <property type="entry name" value="ATPase_AAA_CS"/>
</dbReference>
<accession>A0A7G9WCT2</accession>
<evidence type="ECO:0000256" key="8">
    <source>
        <dbReference type="ARBA" id="ARBA00022840"/>
    </source>
</evidence>
<dbReference type="Pfam" id="PF00004">
    <property type="entry name" value="AAA"/>
    <property type="match status" value="1"/>
</dbReference>
<dbReference type="SUPFAM" id="SSF140990">
    <property type="entry name" value="FtsH protease domain-like"/>
    <property type="match status" value="1"/>
</dbReference>
<comment type="similarity">
    <text evidence="11">Belongs to the AAA ATPase family.</text>
</comment>
<dbReference type="KEGG" id="acae:HYG86_17805"/>
<dbReference type="PANTHER" id="PTHR23076:SF97">
    <property type="entry name" value="ATP-DEPENDENT ZINC METALLOPROTEASE YME1L1"/>
    <property type="match status" value="1"/>
</dbReference>
<evidence type="ECO:0000313" key="14">
    <source>
        <dbReference type="EMBL" id="QNO16494.1"/>
    </source>
</evidence>
<evidence type="ECO:0000256" key="7">
    <source>
        <dbReference type="ARBA" id="ARBA00022833"/>
    </source>
</evidence>
<dbReference type="FunFam" id="3.40.50.300:FF:001025">
    <property type="entry name" value="ATPase family, AAA domain-containing 2B"/>
    <property type="match status" value="1"/>
</dbReference>
<dbReference type="PROSITE" id="PS00674">
    <property type="entry name" value="AAA"/>
    <property type="match status" value="1"/>
</dbReference>
<keyword evidence="8 11" id="KW-0067">ATP-binding</keyword>
<evidence type="ECO:0000256" key="11">
    <source>
        <dbReference type="RuleBase" id="RU003651"/>
    </source>
</evidence>
<dbReference type="InterPro" id="IPR027417">
    <property type="entry name" value="P-loop_NTPase"/>
</dbReference>
<evidence type="ECO:0000256" key="2">
    <source>
        <dbReference type="ARBA" id="ARBA00010044"/>
    </source>
</evidence>
<evidence type="ECO:0000256" key="12">
    <source>
        <dbReference type="SAM" id="Phobius"/>
    </source>
</evidence>
<keyword evidence="15" id="KW-1185">Reference proteome</keyword>
<evidence type="ECO:0000256" key="6">
    <source>
        <dbReference type="ARBA" id="ARBA00022801"/>
    </source>
</evidence>
<dbReference type="GO" id="GO:0004176">
    <property type="term" value="F:ATP-dependent peptidase activity"/>
    <property type="evidence" value="ECO:0007669"/>
    <property type="project" value="InterPro"/>
</dbReference>
<dbReference type="PANTHER" id="PTHR23076">
    <property type="entry name" value="METALLOPROTEASE M41 FTSH"/>
    <property type="match status" value="1"/>
</dbReference>
<keyword evidence="12" id="KW-0812">Transmembrane</keyword>
<keyword evidence="6" id="KW-0378">Hydrolase</keyword>
<keyword evidence="12" id="KW-1133">Transmembrane helix</keyword>
<dbReference type="GO" id="GO:0005524">
    <property type="term" value="F:ATP binding"/>
    <property type="evidence" value="ECO:0007669"/>
    <property type="project" value="UniProtKB-KW"/>
</dbReference>
<sequence length="493" mass="54495">MVAKELTIGTLLAVVLILAFKGFNVFPVALFAGIGLFFLYRTEVIDFVESMTEQKNKDYLISINFDQIGGQEGPKKELLEALDFIVNKDLVSKLGIRPLKGIILAGPPGTGKTLLAKAAAKFTDSSFIATSGSEFVEMYAGVGAKRVRKLFSDAIKLAKKEKKESTVIFIDEIDVLGVKRGSNSSHMEYDQTLNQLLVEMDGVKSKDIQVLIMAATNRIDLLDDALLRPGRFDRVVNIPLPSKEGRLEILKIHSKNKPLDDVVDLDSVAAQTFGFSGAHLESVTNEAAILALRNNRVNVIQKDFQDAIEKVIMGEKIDRVPSKEELYRVALHEVGHGFISEFYRPNSVASITVAPRGQALGYMRQINSENLLETKKTIENMIAVTVAGAMTEKIFYSEFSTGATNDFKEAINLAQKLINCGLSDLGTTNCDILPKEILHTKINSIIEEVKVQTEAVLIQYKELVKDTAEYLLTNETISGEDFRKKIEEVGKVN</sequence>
<dbReference type="GO" id="GO:0030163">
    <property type="term" value="P:protein catabolic process"/>
    <property type="evidence" value="ECO:0007669"/>
    <property type="project" value="TreeGrafter"/>
</dbReference>
<keyword evidence="9" id="KW-0482">Metalloprotease</keyword>
<dbReference type="GO" id="GO:0046872">
    <property type="term" value="F:metal ion binding"/>
    <property type="evidence" value="ECO:0007669"/>
    <property type="project" value="UniProtKB-KW"/>
</dbReference>
<dbReference type="Pfam" id="PF17862">
    <property type="entry name" value="AAA_lid_3"/>
    <property type="match status" value="1"/>
</dbReference>
<keyword evidence="3" id="KW-0645">Protease</keyword>
<keyword evidence="5 11" id="KW-0547">Nucleotide-binding</keyword>
<comment type="cofactor">
    <cofactor evidence="1">
        <name>Zn(2+)</name>
        <dbReference type="ChEBI" id="CHEBI:29105"/>
    </cofactor>
</comment>
<dbReference type="EMBL" id="CP058559">
    <property type="protein sequence ID" value="QNO16494.1"/>
    <property type="molecule type" value="Genomic_DNA"/>
</dbReference>
<keyword evidence="4" id="KW-0479">Metal-binding</keyword>
<dbReference type="SUPFAM" id="SSF52540">
    <property type="entry name" value="P-loop containing nucleoside triphosphate hydrolases"/>
    <property type="match status" value="1"/>
</dbReference>